<comment type="pathway">
    <text evidence="2">Glycolipid biosynthesis; glycosylphosphatidylinositol-anchor biosynthesis.</text>
</comment>
<evidence type="ECO:0000256" key="1">
    <source>
        <dbReference type="ARBA" id="ARBA00004477"/>
    </source>
</evidence>
<dbReference type="OrthoDB" id="28748at2759"/>
<accession>A0A1E3QZZ3</accession>
<dbReference type="RefSeq" id="XP_018988493.1">
    <property type="nucleotide sequence ID" value="XM_019131557.1"/>
</dbReference>
<evidence type="ECO:0000256" key="2">
    <source>
        <dbReference type="ARBA" id="ARBA00004687"/>
    </source>
</evidence>
<sequence length="483" mass="54574">MPAASSGPKPETPREKALRRQIVAAFVLVVFLFGLPLWYITTLVHRAELPASQVHSLQKRLERELRFEVPVYIDLSNAQQTTVSEAQSMINQEIQAIYPAGLPWNVVLKRGRGGATDYSITLKRVQKGESIYISPYSRHVDVYLSDDVIAEKKVTELILKVVVHDLFRSELEKFGHIGERADMNVVPYAPSYHLTFSLLYEGGQPVAWDIQETWNRYMKNFLQELQPFANFTVDSQIQYYSKLVSYPAYNPSCDCYLLTEADLSTFVNYGDWNLDAATAKQTLNFIVYIPAKDKPFRIQDSTTNTFIVPRWGAVKVLNKNISASSTLPTEELIPIMETFASSLLQLLGAPKTPLAPKIRIDILTRTAIHQNLHQSVANMFSLLKLVEKLDSISIPKVTLVHMQNAISAVEHSLRAVKGGDWVQASRWAAEALVASNTAFFEENMVQQMYFPDEHKFAVYMPLCGPVLMVTLLGVFRVVRELKA</sequence>
<reference evidence="12" key="1">
    <citation type="submission" date="2016-05" db="EMBL/GenBank/DDBJ databases">
        <title>Comparative genomics of biotechnologically important yeasts.</title>
        <authorList>
            <consortium name="DOE Joint Genome Institute"/>
            <person name="Riley R."/>
            <person name="Haridas S."/>
            <person name="Wolfe K.H."/>
            <person name="Lopes M.R."/>
            <person name="Hittinger C.T."/>
            <person name="Goker M."/>
            <person name="Salamov A."/>
            <person name="Wisecaver J."/>
            <person name="Long T.M."/>
            <person name="Aerts A.L."/>
            <person name="Barry K."/>
            <person name="Choi C."/>
            <person name="Clum A."/>
            <person name="Coughlan A.Y."/>
            <person name="Deshpande S."/>
            <person name="Douglass A.P."/>
            <person name="Hanson S.J."/>
            <person name="Klenk H.-P."/>
            <person name="Labutti K."/>
            <person name="Lapidus A."/>
            <person name="Lindquist E."/>
            <person name="Lipzen A."/>
            <person name="Meier-Kolthoff J.P."/>
            <person name="Ohm R.A."/>
            <person name="Otillar R.P."/>
            <person name="Pangilinan J."/>
            <person name="Peng Y."/>
            <person name="Rokas A."/>
            <person name="Rosa C.A."/>
            <person name="Scheuner C."/>
            <person name="Sibirny A.A."/>
            <person name="Slot J.C."/>
            <person name="Stielow J.B."/>
            <person name="Sun H."/>
            <person name="Kurtzman C.P."/>
            <person name="Blackwell M."/>
            <person name="Grigoriev I.V."/>
            <person name="Jeffries T.W."/>
        </authorList>
    </citation>
    <scope>NUCLEOTIDE SEQUENCE [LARGE SCALE GENOMIC DNA]</scope>
    <source>
        <strain evidence="12">NRRL Y-12698</strain>
    </source>
</reference>
<dbReference type="Pfam" id="PF10510">
    <property type="entry name" value="PIG-S"/>
    <property type="match status" value="1"/>
</dbReference>
<comment type="subcellular location">
    <subcellularLocation>
        <location evidence="1">Endoplasmic reticulum membrane</location>
        <topology evidence="1">Multi-pass membrane protein</topology>
    </subcellularLocation>
</comment>
<keyword evidence="9" id="KW-0325">Glycoprotein</keyword>
<dbReference type="PANTHER" id="PTHR21072">
    <property type="entry name" value="GPI TRANSAMIDASE COMPONENT PIG-S"/>
    <property type="match status" value="1"/>
</dbReference>
<evidence type="ECO:0000256" key="7">
    <source>
        <dbReference type="ARBA" id="ARBA00022989"/>
    </source>
</evidence>
<evidence type="ECO:0000256" key="9">
    <source>
        <dbReference type="ARBA" id="ARBA00023180"/>
    </source>
</evidence>
<evidence type="ECO:0000313" key="12">
    <source>
        <dbReference type="Proteomes" id="UP000094336"/>
    </source>
</evidence>
<dbReference type="EMBL" id="KV454426">
    <property type="protein sequence ID" value="ODQ83165.1"/>
    <property type="molecule type" value="Genomic_DNA"/>
</dbReference>
<keyword evidence="7 10" id="KW-1133">Transmembrane helix</keyword>
<dbReference type="UniPathway" id="UPA00196"/>
<dbReference type="GO" id="GO:0016255">
    <property type="term" value="P:attachment of GPI anchor to protein"/>
    <property type="evidence" value="ECO:0007669"/>
    <property type="project" value="InterPro"/>
</dbReference>
<evidence type="ECO:0000256" key="10">
    <source>
        <dbReference type="SAM" id="Phobius"/>
    </source>
</evidence>
<gene>
    <name evidence="11" type="ORF">BABINDRAFT_31717</name>
</gene>
<organism evidence="11 12">
    <name type="scientific">Babjeviella inositovora NRRL Y-12698</name>
    <dbReference type="NCBI Taxonomy" id="984486"/>
    <lineage>
        <taxon>Eukaryota</taxon>
        <taxon>Fungi</taxon>
        <taxon>Dikarya</taxon>
        <taxon>Ascomycota</taxon>
        <taxon>Saccharomycotina</taxon>
        <taxon>Pichiomycetes</taxon>
        <taxon>Serinales incertae sedis</taxon>
        <taxon>Babjeviella</taxon>
    </lineage>
</organism>
<name>A0A1E3QZZ3_9ASCO</name>
<protein>
    <recommendedName>
        <fullName evidence="13">GPI transamidase component PIG-S</fullName>
    </recommendedName>
</protein>
<feature type="transmembrane region" description="Helical" evidence="10">
    <location>
        <begin position="456"/>
        <end position="478"/>
    </location>
</feature>
<evidence type="ECO:0000256" key="3">
    <source>
        <dbReference type="ARBA" id="ARBA00005316"/>
    </source>
</evidence>
<evidence type="ECO:0000256" key="6">
    <source>
        <dbReference type="ARBA" id="ARBA00022824"/>
    </source>
</evidence>
<dbReference type="Proteomes" id="UP000094336">
    <property type="component" value="Unassembled WGS sequence"/>
</dbReference>
<keyword evidence="4" id="KW-0337">GPI-anchor biosynthesis</keyword>
<evidence type="ECO:0000256" key="4">
    <source>
        <dbReference type="ARBA" id="ARBA00022502"/>
    </source>
</evidence>
<evidence type="ECO:0000256" key="5">
    <source>
        <dbReference type="ARBA" id="ARBA00022692"/>
    </source>
</evidence>
<evidence type="ECO:0000256" key="8">
    <source>
        <dbReference type="ARBA" id="ARBA00023136"/>
    </source>
</evidence>
<keyword evidence="6" id="KW-0256">Endoplasmic reticulum</keyword>
<dbReference type="PANTHER" id="PTHR21072:SF13">
    <property type="entry name" value="GPI TRANSAMIDASE COMPONENT PIG-S"/>
    <property type="match status" value="1"/>
</dbReference>
<evidence type="ECO:0008006" key="13">
    <source>
        <dbReference type="Google" id="ProtNLM"/>
    </source>
</evidence>
<dbReference type="AlphaFoldDB" id="A0A1E3QZZ3"/>
<dbReference type="GO" id="GO:0006506">
    <property type="term" value="P:GPI anchor biosynthetic process"/>
    <property type="evidence" value="ECO:0007669"/>
    <property type="project" value="UniProtKB-UniPathway"/>
</dbReference>
<comment type="similarity">
    <text evidence="3">Belongs to the PIGS family.</text>
</comment>
<proteinExistence type="inferred from homology"/>
<dbReference type="InterPro" id="IPR019540">
    <property type="entry name" value="PtdIno-glycan_biosynth_class_S"/>
</dbReference>
<keyword evidence="12" id="KW-1185">Reference proteome</keyword>
<dbReference type="GO" id="GO:0042765">
    <property type="term" value="C:GPI-anchor transamidase complex"/>
    <property type="evidence" value="ECO:0007669"/>
    <property type="project" value="InterPro"/>
</dbReference>
<keyword evidence="8 10" id="KW-0472">Membrane</keyword>
<dbReference type="STRING" id="984486.A0A1E3QZZ3"/>
<dbReference type="GeneID" id="30149410"/>
<keyword evidence="5 10" id="KW-0812">Transmembrane</keyword>
<evidence type="ECO:0000313" key="11">
    <source>
        <dbReference type="EMBL" id="ODQ83165.1"/>
    </source>
</evidence>
<feature type="transmembrane region" description="Helical" evidence="10">
    <location>
        <begin position="21"/>
        <end position="40"/>
    </location>
</feature>